<evidence type="ECO:0000256" key="6">
    <source>
        <dbReference type="ARBA" id="ARBA00023014"/>
    </source>
</evidence>
<dbReference type="GO" id="GO:0005506">
    <property type="term" value="F:iron ion binding"/>
    <property type="evidence" value="ECO:0007669"/>
    <property type="project" value="InterPro"/>
</dbReference>
<evidence type="ECO:0000313" key="8">
    <source>
        <dbReference type="EMBL" id="MBC2777965.1"/>
    </source>
</evidence>
<dbReference type="GO" id="GO:0051537">
    <property type="term" value="F:2 iron, 2 sulfur cluster binding"/>
    <property type="evidence" value="ECO:0007669"/>
    <property type="project" value="UniProtKB-KW"/>
</dbReference>
<evidence type="ECO:0000256" key="1">
    <source>
        <dbReference type="ARBA" id="ARBA00001962"/>
    </source>
</evidence>
<dbReference type="InterPro" id="IPR036922">
    <property type="entry name" value="Rieske_2Fe-2S_sf"/>
</dbReference>
<keyword evidence="4" id="KW-0560">Oxidoreductase</keyword>
<evidence type="ECO:0000256" key="2">
    <source>
        <dbReference type="ARBA" id="ARBA00022714"/>
    </source>
</evidence>
<feature type="domain" description="Rieske" evidence="7">
    <location>
        <begin position="54"/>
        <end position="163"/>
    </location>
</feature>
<comment type="cofactor">
    <cofactor evidence="1">
        <name>Fe cation</name>
        <dbReference type="ChEBI" id="CHEBI:24875"/>
    </cofactor>
</comment>
<keyword evidence="3" id="KW-0479">Metal-binding</keyword>
<dbReference type="InterPro" id="IPR001663">
    <property type="entry name" value="Rng_hydr_dOase-A"/>
</dbReference>
<dbReference type="SUPFAM" id="SSF55961">
    <property type="entry name" value="Bet v1-like"/>
    <property type="match status" value="1"/>
</dbReference>
<accession>A0A842HYP5</accession>
<sequence>MNALTPTKGQLALAELCSEGGNEGGEAVTRVPAARYTDPDWHAREMAALFDTMPQVIAPSAQLPEPNMAIPHDGFGKPLLVTRDAAGKAHVFLNVCQHRGTRLVEGGETVCSKLLICPYHAWSYTLDGSLKGLPRPETFPGFDKGAHGLKELPSLEAGGLIWFSFDETADFAYPAELGEDFDAFGLKDQYLFRRRTHDVPANWKLVMDAFLESYHVQRLHAQTIGPFFKDGITSGDNVGPHRRSAVGRAADLAGLDLSDWAALRSCVTFAYQLFPATVIVVSPDYVNLMVLMPQGVDRLLVEDFMLIDEEPKDDKALDHWERSWALLDGQVFGAEDFRAAALGQQGLSSGAIEDITLGTLEGGIRAFHNEIEKRVGD</sequence>
<protein>
    <submittedName>
        <fullName evidence="8">Aromatic ring-hydroxylating dioxygenase subunit alpha</fullName>
    </submittedName>
</protein>
<dbReference type="Gene3D" id="3.90.380.10">
    <property type="entry name" value="Naphthalene 1,2-dioxygenase Alpha Subunit, Chain A, domain 1"/>
    <property type="match status" value="2"/>
</dbReference>
<dbReference type="InterPro" id="IPR017941">
    <property type="entry name" value="Rieske_2Fe-2S"/>
</dbReference>
<evidence type="ECO:0000256" key="5">
    <source>
        <dbReference type="ARBA" id="ARBA00023004"/>
    </source>
</evidence>
<organism evidence="8 9">
    <name type="scientific">Parasphingopyxis marina</name>
    <dbReference type="NCBI Taxonomy" id="2761622"/>
    <lineage>
        <taxon>Bacteria</taxon>
        <taxon>Pseudomonadati</taxon>
        <taxon>Pseudomonadota</taxon>
        <taxon>Alphaproteobacteria</taxon>
        <taxon>Sphingomonadales</taxon>
        <taxon>Sphingomonadaceae</taxon>
        <taxon>Parasphingopyxis</taxon>
    </lineage>
</organism>
<keyword evidence="9" id="KW-1185">Reference proteome</keyword>
<keyword evidence="5" id="KW-0408">Iron</keyword>
<dbReference type="Gene3D" id="2.102.10.10">
    <property type="entry name" value="Rieske [2Fe-2S] iron-sulphur domain"/>
    <property type="match status" value="1"/>
</dbReference>
<evidence type="ECO:0000256" key="3">
    <source>
        <dbReference type="ARBA" id="ARBA00022723"/>
    </source>
</evidence>
<dbReference type="SUPFAM" id="SSF50022">
    <property type="entry name" value="ISP domain"/>
    <property type="match status" value="1"/>
</dbReference>
<dbReference type="GO" id="GO:0051213">
    <property type="term" value="F:dioxygenase activity"/>
    <property type="evidence" value="ECO:0007669"/>
    <property type="project" value="UniProtKB-KW"/>
</dbReference>
<evidence type="ECO:0000259" key="7">
    <source>
        <dbReference type="PROSITE" id="PS51296"/>
    </source>
</evidence>
<dbReference type="PROSITE" id="PS51296">
    <property type="entry name" value="RIESKE"/>
    <property type="match status" value="1"/>
</dbReference>
<evidence type="ECO:0000313" key="9">
    <source>
        <dbReference type="Proteomes" id="UP000564378"/>
    </source>
</evidence>
<gene>
    <name evidence="8" type="ORF">H6P80_10080</name>
</gene>
<keyword evidence="8" id="KW-0223">Dioxygenase</keyword>
<dbReference type="Pfam" id="PF00848">
    <property type="entry name" value="Ring_hydroxyl_A"/>
    <property type="match status" value="1"/>
</dbReference>
<dbReference type="PRINTS" id="PR00090">
    <property type="entry name" value="RNGDIOXGNASE"/>
</dbReference>
<proteinExistence type="predicted"/>
<dbReference type="PANTHER" id="PTHR43756">
    <property type="entry name" value="CHOLINE MONOOXYGENASE, CHLOROPLASTIC"/>
    <property type="match status" value="1"/>
</dbReference>
<dbReference type="EMBL" id="JACJVJ010000002">
    <property type="protein sequence ID" value="MBC2777965.1"/>
    <property type="molecule type" value="Genomic_DNA"/>
</dbReference>
<dbReference type="InterPro" id="IPR015879">
    <property type="entry name" value="Ring_hydroxy_dOase_asu_C_dom"/>
</dbReference>
<name>A0A842HYP5_9SPHN</name>
<comment type="caution">
    <text evidence="8">The sequence shown here is derived from an EMBL/GenBank/DDBJ whole genome shotgun (WGS) entry which is preliminary data.</text>
</comment>
<evidence type="ECO:0000256" key="4">
    <source>
        <dbReference type="ARBA" id="ARBA00023002"/>
    </source>
</evidence>
<keyword evidence="6" id="KW-0411">Iron-sulfur</keyword>
<dbReference type="Proteomes" id="UP000564378">
    <property type="component" value="Unassembled WGS sequence"/>
</dbReference>
<reference evidence="8 9" key="1">
    <citation type="submission" date="2020-08" db="EMBL/GenBank/DDBJ databases">
        <title>Draft genome sequence of Parasphingopyxis sp. GrpM-11.</title>
        <authorList>
            <person name="Oh J."/>
            <person name="Roh D.-H."/>
        </authorList>
    </citation>
    <scope>NUCLEOTIDE SEQUENCE [LARGE SCALE GENOMIC DNA]</scope>
    <source>
        <strain evidence="8 9">GrpM-11</strain>
    </source>
</reference>
<keyword evidence="2" id="KW-0001">2Fe-2S</keyword>
<dbReference type="AlphaFoldDB" id="A0A842HYP5"/>
<dbReference type="RefSeq" id="WP_185801262.1">
    <property type="nucleotide sequence ID" value="NZ_JACJVJ010000002.1"/>
</dbReference>
<dbReference type="Pfam" id="PF00355">
    <property type="entry name" value="Rieske"/>
    <property type="match status" value="1"/>
</dbReference>
<dbReference type="PANTHER" id="PTHR43756:SF5">
    <property type="entry name" value="CHOLINE MONOOXYGENASE, CHLOROPLASTIC"/>
    <property type="match status" value="1"/>
</dbReference>
<dbReference type="CDD" id="cd03469">
    <property type="entry name" value="Rieske_RO_Alpha_N"/>
    <property type="match status" value="1"/>
</dbReference>